<accession>A0A392VW49</accession>
<evidence type="ECO:0000313" key="2">
    <source>
        <dbReference type="EMBL" id="MCI91713.1"/>
    </source>
</evidence>
<organism evidence="2 3">
    <name type="scientific">Trifolium medium</name>
    <dbReference type="NCBI Taxonomy" id="97028"/>
    <lineage>
        <taxon>Eukaryota</taxon>
        <taxon>Viridiplantae</taxon>
        <taxon>Streptophyta</taxon>
        <taxon>Embryophyta</taxon>
        <taxon>Tracheophyta</taxon>
        <taxon>Spermatophyta</taxon>
        <taxon>Magnoliopsida</taxon>
        <taxon>eudicotyledons</taxon>
        <taxon>Gunneridae</taxon>
        <taxon>Pentapetalae</taxon>
        <taxon>rosids</taxon>
        <taxon>fabids</taxon>
        <taxon>Fabales</taxon>
        <taxon>Fabaceae</taxon>
        <taxon>Papilionoideae</taxon>
        <taxon>50 kb inversion clade</taxon>
        <taxon>NPAAA clade</taxon>
        <taxon>Hologalegina</taxon>
        <taxon>IRL clade</taxon>
        <taxon>Trifolieae</taxon>
        <taxon>Trifolium</taxon>
    </lineage>
</organism>
<keyword evidence="3" id="KW-1185">Reference proteome</keyword>
<name>A0A392VW49_9FABA</name>
<feature type="region of interest" description="Disordered" evidence="1">
    <location>
        <begin position="1"/>
        <end position="20"/>
    </location>
</feature>
<dbReference type="EMBL" id="LXQA011280636">
    <property type="protein sequence ID" value="MCI91713.1"/>
    <property type="molecule type" value="Genomic_DNA"/>
</dbReference>
<protein>
    <submittedName>
        <fullName evidence="2">Uncharacterized protein</fullName>
    </submittedName>
</protein>
<evidence type="ECO:0000256" key="1">
    <source>
        <dbReference type="SAM" id="MobiDB-lite"/>
    </source>
</evidence>
<dbReference type="Proteomes" id="UP000265520">
    <property type="component" value="Unassembled WGS sequence"/>
</dbReference>
<feature type="non-terminal residue" evidence="2">
    <location>
        <position position="1"/>
    </location>
</feature>
<dbReference type="AlphaFoldDB" id="A0A392VW49"/>
<proteinExistence type="predicted"/>
<comment type="caution">
    <text evidence="2">The sequence shown here is derived from an EMBL/GenBank/DDBJ whole genome shotgun (WGS) entry which is preliminary data.</text>
</comment>
<sequence length="49" mass="5477">AKIEKVKRSSQTQSSVAKIEKVRRSSQTQSSFARIEKVKRIVADSVVVC</sequence>
<reference evidence="2 3" key="1">
    <citation type="journal article" date="2018" name="Front. Plant Sci.">
        <title>Red Clover (Trifolium pratense) and Zigzag Clover (T. medium) - A Picture of Genomic Similarities and Differences.</title>
        <authorList>
            <person name="Dluhosova J."/>
            <person name="Istvanek J."/>
            <person name="Nedelnik J."/>
            <person name="Repkova J."/>
        </authorList>
    </citation>
    <scope>NUCLEOTIDE SEQUENCE [LARGE SCALE GENOMIC DNA]</scope>
    <source>
        <strain evidence="3">cv. 10/8</strain>
        <tissue evidence="2">Leaf</tissue>
    </source>
</reference>
<evidence type="ECO:0000313" key="3">
    <source>
        <dbReference type="Proteomes" id="UP000265520"/>
    </source>
</evidence>